<dbReference type="InterPro" id="IPR036412">
    <property type="entry name" value="HAD-like_sf"/>
</dbReference>
<evidence type="ECO:0000256" key="3">
    <source>
        <dbReference type="ARBA" id="ARBA00022801"/>
    </source>
</evidence>
<dbReference type="PANTHER" id="PTHR12103">
    <property type="entry name" value="5'-NUCLEOTIDASE DOMAIN-CONTAINING"/>
    <property type="match status" value="1"/>
</dbReference>
<gene>
    <name evidence="6" type="primary">NT5DC4</name>
    <name evidence="6" type="ORF">A306_00014068</name>
</gene>
<dbReference type="Gene3D" id="3.40.50.1000">
    <property type="entry name" value="HAD superfamily/HAD-like"/>
    <property type="match status" value="1"/>
</dbReference>
<keyword evidence="4" id="KW-0460">Magnesium</keyword>
<keyword evidence="3" id="KW-0378">Hydrolase</keyword>
<dbReference type="SUPFAM" id="SSF56784">
    <property type="entry name" value="HAD-like"/>
    <property type="match status" value="1"/>
</dbReference>
<dbReference type="AlphaFoldDB" id="A0A2I0LJQ7"/>
<sequence length="185" mass="20646">MLLSWGAGSGQGQTRQWVALGGGAVWRRGLVFDALFGNLLKVDSHGNLLVCAHGFRFLKGAEILHYYPNKFIQRDDMKRFHILNTLFPLLLSRMKEVGKVFLATNSDYNYTDAIMSYLFDFGDGDKRPWRSYFDLIAQMTVATVSGVLLSRRTRGSCASGHTRGRSSTAPSTPGAPRTWCVTCWA</sequence>
<evidence type="ECO:0000256" key="1">
    <source>
        <dbReference type="ARBA" id="ARBA00009589"/>
    </source>
</evidence>
<organism evidence="6 7">
    <name type="scientific">Columba livia</name>
    <name type="common">Rock dove</name>
    <dbReference type="NCBI Taxonomy" id="8932"/>
    <lineage>
        <taxon>Eukaryota</taxon>
        <taxon>Metazoa</taxon>
        <taxon>Chordata</taxon>
        <taxon>Craniata</taxon>
        <taxon>Vertebrata</taxon>
        <taxon>Euteleostomi</taxon>
        <taxon>Archelosauria</taxon>
        <taxon>Archosauria</taxon>
        <taxon>Dinosauria</taxon>
        <taxon>Saurischia</taxon>
        <taxon>Theropoda</taxon>
        <taxon>Coelurosauria</taxon>
        <taxon>Aves</taxon>
        <taxon>Neognathae</taxon>
        <taxon>Neoaves</taxon>
        <taxon>Columbimorphae</taxon>
        <taxon>Columbiformes</taxon>
        <taxon>Columbidae</taxon>
        <taxon>Columba</taxon>
    </lineage>
</organism>
<dbReference type="GO" id="GO:0046872">
    <property type="term" value="F:metal ion binding"/>
    <property type="evidence" value="ECO:0007669"/>
    <property type="project" value="UniProtKB-KW"/>
</dbReference>
<keyword evidence="2" id="KW-0479">Metal-binding</keyword>
<evidence type="ECO:0000256" key="4">
    <source>
        <dbReference type="ARBA" id="ARBA00022842"/>
    </source>
</evidence>
<comment type="caution">
    <text evidence="6">The sequence shown here is derived from an EMBL/GenBank/DDBJ whole genome shotgun (WGS) entry which is preliminary data.</text>
</comment>
<keyword evidence="7" id="KW-1185">Reference proteome</keyword>
<dbReference type="EMBL" id="AKCR02000285">
    <property type="protein sequence ID" value="PKK17657.1"/>
    <property type="molecule type" value="Genomic_DNA"/>
</dbReference>
<dbReference type="Pfam" id="PF05761">
    <property type="entry name" value="5_nucleotid"/>
    <property type="match status" value="2"/>
</dbReference>
<reference evidence="6 7" key="1">
    <citation type="journal article" date="2013" name="Science">
        <title>Genomic diversity and evolution of the head crest in the rock pigeon.</title>
        <authorList>
            <person name="Shapiro M.D."/>
            <person name="Kronenberg Z."/>
            <person name="Li C."/>
            <person name="Domyan E.T."/>
            <person name="Pan H."/>
            <person name="Campbell M."/>
            <person name="Tan H."/>
            <person name="Huff C.D."/>
            <person name="Hu H."/>
            <person name="Vickrey A.I."/>
            <person name="Nielsen S.C."/>
            <person name="Stringham S.A."/>
            <person name="Hu H."/>
            <person name="Willerslev E."/>
            <person name="Gilbert M.T."/>
            <person name="Yandell M."/>
            <person name="Zhang G."/>
            <person name="Wang J."/>
        </authorList>
    </citation>
    <scope>NUCLEOTIDE SEQUENCE [LARGE SCALE GENOMIC DNA]</scope>
    <source>
        <tissue evidence="6">Blood</tissue>
    </source>
</reference>
<feature type="region of interest" description="Disordered" evidence="5">
    <location>
        <begin position="155"/>
        <end position="175"/>
    </location>
</feature>
<proteinExistence type="inferred from homology"/>
<name>A0A2I0LJQ7_COLLI</name>
<dbReference type="InterPro" id="IPR023214">
    <property type="entry name" value="HAD_sf"/>
</dbReference>
<dbReference type="PANTHER" id="PTHR12103:SF18">
    <property type="entry name" value="5'-NUCLEOTIDASE DOMAIN-CONTAINING PROTEIN 4"/>
    <property type="match status" value="1"/>
</dbReference>
<dbReference type="InterPro" id="IPR008380">
    <property type="entry name" value="HAD-SF_hydro_IG_5-nucl"/>
</dbReference>
<evidence type="ECO:0000313" key="7">
    <source>
        <dbReference type="Proteomes" id="UP000053872"/>
    </source>
</evidence>
<evidence type="ECO:0000313" key="6">
    <source>
        <dbReference type="EMBL" id="PKK17657.1"/>
    </source>
</evidence>
<evidence type="ECO:0000256" key="2">
    <source>
        <dbReference type="ARBA" id="ARBA00022723"/>
    </source>
</evidence>
<protein>
    <submittedName>
        <fullName evidence="6">5'-nucleotidase domain containing 4</fullName>
    </submittedName>
</protein>
<comment type="similarity">
    <text evidence="1">Belongs to the 5'(3')-deoxyribonucleotidase family.</text>
</comment>
<dbReference type="InParanoid" id="A0A2I0LJQ7"/>
<evidence type="ECO:0000256" key="5">
    <source>
        <dbReference type="SAM" id="MobiDB-lite"/>
    </source>
</evidence>
<dbReference type="Proteomes" id="UP000053872">
    <property type="component" value="Unassembled WGS sequence"/>
</dbReference>
<dbReference type="GO" id="GO:0008253">
    <property type="term" value="F:5'-nucleotidase activity"/>
    <property type="evidence" value="ECO:0007669"/>
    <property type="project" value="TreeGrafter"/>
</dbReference>
<accession>A0A2I0LJQ7</accession>